<dbReference type="NCBIfam" id="TIGR01711">
    <property type="entry name" value="gspJ"/>
    <property type="match status" value="1"/>
</dbReference>
<evidence type="ECO:0000313" key="12">
    <source>
        <dbReference type="Proteomes" id="UP000778523"/>
    </source>
</evidence>
<dbReference type="Pfam" id="PF07963">
    <property type="entry name" value="N_methyl"/>
    <property type="match status" value="1"/>
</dbReference>
<dbReference type="PANTHER" id="PTHR39583">
    <property type="entry name" value="TYPE II SECRETION SYSTEM PROTEIN J-RELATED"/>
    <property type="match status" value="1"/>
</dbReference>
<comment type="similarity">
    <text evidence="2">Belongs to the GSP J family.</text>
</comment>
<comment type="subcellular location">
    <subcellularLocation>
        <location evidence="1">Cell inner membrane</location>
        <topology evidence="1">Single-pass membrane protein</topology>
    </subcellularLocation>
</comment>
<evidence type="ECO:0000256" key="3">
    <source>
        <dbReference type="ARBA" id="ARBA00021539"/>
    </source>
</evidence>
<keyword evidence="7 10" id="KW-0812">Transmembrane</keyword>
<organism evidence="11 12">
    <name type="scientific">Uliginosibacterium aquaticum</name>
    <dbReference type="NCBI Taxonomy" id="2731212"/>
    <lineage>
        <taxon>Bacteria</taxon>
        <taxon>Pseudomonadati</taxon>
        <taxon>Pseudomonadota</taxon>
        <taxon>Betaproteobacteria</taxon>
        <taxon>Rhodocyclales</taxon>
        <taxon>Zoogloeaceae</taxon>
        <taxon>Uliginosibacterium</taxon>
    </lineage>
</organism>
<keyword evidence="4" id="KW-1003">Cell membrane</keyword>
<dbReference type="InterPro" id="IPR051621">
    <property type="entry name" value="T2SS_protein_J"/>
</dbReference>
<dbReference type="PANTHER" id="PTHR39583:SF2">
    <property type="entry name" value="TYPE II SECRETION SYSTEM PROTEIN J"/>
    <property type="match status" value="1"/>
</dbReference>
<protein>
    <recommendedName>
        <fullName evidence="3">Type II secretion system protein J</fullName>
    </recommendedName>
</protein>
<evidence type="ECO:0000313" key="11">
    <source>
        <dbReference type="EMBL" id="NSL54092.1"/>
    </source>
</evidence>
<accession>A0ABX2ICT4</accession>
<comment type="caution">
    <text evidence="11">The sequence shown here is derived from an EMBL/GenBank/DDBJ whole genome shotgun (WGS) entry which is preliminary data.</text>
</comment>
<reference evidence="11 12" key="1">
    <citation type="submission" date="2020-06" db="EMBL/GenBank/DDBJ databases">
        <title>Draft genome of Uliginosibacterium sp. IMCC34675.</title>
        <authorList>
            <person name="Song J."/>
        </authorList>
    </citation>
    <scope>NUCLEOTIDE SEQUENCE [LARGE SCALE GENOMIC DNA]</scope>
    <source>
        <strain evidence="11 12">IMCC34675</strain>
    </source>
</reference>
<evidence type="ECO:0000256" key="1">
    <source>
        <dbReference type="ARBA" id="ARBA00004377"/>
    </source>
</evidence>
<keyword evidence="9 10" id="KW-0472">Membrane</keyword>
<dbReference type="InterPro" id="IPR045584">
    <property type="entry name" value="Pilin-like"/>
</dbReference>
<sequence>MRNRGFTLIEVMVALAVFAIVSLLAWRGLDLMTTSKARLDAEMRGWRELEMVFERLNMDLTQIAPRSWTDTDGRVRSPVQGQMSDSGESCQLDLLRFGADQEPIHARYRLTKGRLELEFPVFAYSAAASQPAASEQKPNLLLEGVSACSLEFIDRSNASHKKWPTEDLADMTRPRGLRLHLTLEGRGEFARTYYLP</sequence>
<dbReference type="EMBL" id="JABCSC020000001">
    <property type="protein sequence ID" value="NSL54092.1"/>
    <property type="molecule type" value="Genomic_DNA"/>
</dbReference>
<name>A0ABX2ICT4_9RHOO</name>
<keyword evidence="8 10" id="KW-1133">Transmembrane helix</keyword>
<dbReference type="RefSeq" id="WP_101941501.1">
    <property type="nucleotide sequence ID" value="NZ_JABCSC020000001.1"/>
</dbReference>
<evidence type="ECO:0000256" key="4">
    <source>
        <dbReference type="ARBA" id="ARBA00022475"/>
    </source>
</evidence>
<evidence type="ECO:0000256" key="7">
    <source>
        <dbReference type="ARBA" id="ARBA00022692"/>
    </source>
</evidence>
<evidence type="ECO:0000256" key="9">
    <source>
        <dbReference type="ARBA" id="ARBA00023136"/>
    </source>
</evidence>
<dbReference type="InterPro" id="IPR012902">
    <property type="entry name" value="N_methyl_site"/>
</dbReference>
<gene>
    <name evidence="11" type="primary">gspJ</name>
    <name evidence="11" type="ORF">HJ583_003545</name>
</gene>
<evidence type="ECO:0000256" key="8">
    <source>
        <dbReference type="ARBA" id="ARBA00022989"/>
    </source>
</evidence>
<dbReference type="InterPro" id="IPR010055">
    <property type="entry name" value="T2SS_protein-GspJ"/>
</dbReference>
<evidence type="ECO:0000256" key="6">
    <source>
        <dbReference type="ARBA" id="ARBA00022519"/>
    </source>
</evidence>
<evidence type="ECO:0000256" key="2">
    <source>
        <dbReference type="ARBA" id="ARBA00011084"/>
    </source>
</evidence>
<evidence type="ECO:0000256" key="5">
    <source>
        <dbReference type="ARBA" id="ARBA00022481"/>
    </source>
</evidence>
<keyword evidence="6" id="KW-0997">Cell inner membrane</keyword>
<proteinExistence type="inferred from homology"/>
<evidence type="ECO:0000256" key="10">
    <source>
        <dbReference type="SAM" id="Phobius"/>
    </source>
</evidence>
<dbReference type="SUPFAM" id="SSF54523">
    <property type="entry name" value="Pili subunits"/>
    <property type="match status" value="1"/>
</dbReference>
<keyword evidence="5" id="KW-0488">Methylation</keyword>
<keyword evidence="12" id="KW-1185">Reference proteome</keyword>
<dbReference type="Proteomes" id="UP000778523">
    <property type="component" value="Unassembled WGS sequence"/>
</dbReference>
<dbReference type="PROSITE" id="PS00409">
    <property type="entry name" value="PROKAR_NTER_METHYL"/>
    <property type="match status" value="1"/>
</dbReference>
<dbReference type="NCBIfam" id="TIGR02532">
    <property type="entry name" value="IV_pilin_GFxxxE"/>
    <property type="match status" value="1"/>
</dbReference>
<feature type="transmembrane region" description="Helical" evidence="10">
    <location>
        <begin position="6"/>
        <end position="26"/>
    </location>
</feature>
<dbReference type="Pfam" id="PF11612">
    <property type="entry name" value="T2SSJ"/>
    <property type="match status" value="1"/>
</dbReference>